<evidence type="ECO:0000313" key="3">
    <source>
        <dbReference type="Proteomes" id="UP001279734"/>
    </source>
</evidence>
<keyword evidence="3" id="KW-1185">Reference proteome</keyword>
<protein>
    <submittedName>
        <fullName evidence="2">Uncharacterized protein</fullName>
    </submittedName>
</protein>
<gene>
    <name evidence="2" type="ORF">Nepgr_018489</name>
</gene>
<evidence type="ECO:0000256" key="1">
    <source>
        <dbReference type="SAM" id="MobiDB-lite"/>
    </source>
</evidence>
<sequence>MFVSRTVWESGDDEARSNGHATASGWRITQSAKSKKWNWRDNVAFKSVSDNSCRPRITFEIDRPTFSMLFTLTNPFLGGDGGSAGETATHQRDGLSASPTLPVPTLSLFVSSSLLQPHQADIQALIRDCSQVGILGLHGPLMDSLKKSFSTFQKLGSGAVDAPSAVSLATLESHLLCSPLASVTREVNGRQVTPPTFATSNAFSILEEGITQTSDPPVSSLLMPRSPSIQDESLAKVITITPLLDEKISRARLLTEG</sequence>
<dbReference type="EMBL" id="BSYO01000016">
    <property type="protein sequence ID" value="GMH16648.1"/>
    <property type="molecule type" value="Genomic_DNA"/>
</dbReference>
<feature type="region of interest" description="Disordered" evidence="1">
    <location>
        <begin position="1"/>
        <end position="23"/>
    </location>
</feature>
<organism evidence="2 3">
    <name type="scientific">Nepenthes gracilis</name>
    <name type="common">Slender pitcher plant</name>
    <dbReference type="NCBI Taxonomy" id="150966"/>
    <lineage>
        <taxon>Eukaryota</taxon>
        <taxon>Viridiplantae</taxon>
        <taxon>Streptophyta</taxon>
        <taxon>Embryophyta</taxon>
        <taxon>Tracheophyta</taxon>
        <taxon>Spermatophyta</taxon>
        <taxon>Magnoliopsida</taxon>
        <taxon>eudicotyledons</taxon>
        <taxon>Gunneridae</taxon>
        <taxon>Pentapetalae</taxon>
        <taxon>Caryophyllales</taxon>
        <taxon>Nepenthaceae</taxon>
        <taxon>Nepenthes</taxon>
    </lineage>
</organism>
<proteinExistence type="predicted"/>
<dbReference type="AlphaFoldDB" id="A0AAD3XTG2"/>
<dbReference type="Proteomes" id="UP001279734">
    <property type="component" value="Unassembled WGS sequence"/>
</dbReference>
<name>A0AAD3XTG2_NEPGR</name>
<evidence type="ECO:0000313" key="2">
    <source>
        <dbReference type="EMBL" id="GMH16648.1"/>
    </source>
</evidence>
<reference evidence="2" key="1">
    <citation type="submission" date="2023-05" db="EMBL/GenBank/DDBJ databases">
        <title>Nepenthes gracilis genome sequencing.</title>
        <authorList>
            <person name="Fukushima K."/>
        </authorList>
    </citation>
    <scope>NUCLEOTIDE SEQUENCE</scope>
    <source>
        <strain evidence="2">SING2019-196</strain>
    </source>
</reference>
<comment type="caution">
    <text evidence="2">The sequence shown here is derived from an EMBL/GenBank/DDBJ whole genome shotgun (WGS) entry which is preliminary data.</text>
</comment>
<accession>A0AAD3XTG2</accession>